<feature type="transmembrane region" description="Helical" evidence="1">
    <location>
        <begin position="59"/>
        <end position="78"/>
    </location>
</feature>
<keyword evidence="1" id="KW-0472">Membrane</keyword>
<evidence type="ECO:0000256" key="1">
    <source>
        <dbReference type="SAM" id="Phobius"/>
    </source>
</evidence>
<name>A0A0D0CKA5_9AGAR</name>
<gene>
    <name evidence="2" type="ORF">GYMLUDRAFT_464914</name>
</gene>
<dbReference type="AlphaFoldDB" id="A0A0D0CKA5"/>
<reference evidence="2 3" key="1">
    <citation type="submission" date="2014-04" db="EMBL/GenBank/DDBJ databases">
        <title>Evolutionary Origins and Diversification of the Mycorrhizal Mutualists.</title>
        <authorList>
            <consortium name="DOE Joint Genome Institute"/>
            <consortium name="Mycorrhizal Genomics Consortium"/>
            <person name="Kohler A."/>
            <person name="Kuo A."/>
            <person name="Nagy L.G."/>
            <person name="Floudas D."/>
            <person name="Copeland A."/>
            <person name="Barry K.W."/>
            <person name="Cichocki N."/>
            <person name="Veneault-Fourrey C."/>
            <person name="LaButti K."/>
            <person name="Lindquist E.A."/>
            <person name="Lipzen A."/>
            <person name="Lundell T."/>
            <person name="Morin E."/>
            <person name="Murat C."/>
            <person name="Riley R."/>
            <person name="Ohm R."/>
            <person name="Sun H."/>
            <person name="Tunlid A."/>
            <person name="Henrissat B."/>
            <person name="Grigoriev I.V."/>
            <person name="Hibbett D.S."/>
            <person name="Martin F."/>
        </authorList>
    </citation>
    <scope>NUCLEOTIDE SEQUENCE [LARGE SCALE GENOMIC DNA]</scope>
    <source>
        <strain evidence="2 3">FD-317 M1</strain>
    </source>
</reference>
<organism evidence="2 3">
    <name type="scientific">Collybiopsis luxurians FD-317 M1</name>
    <dbReference type="NCBI Taxonomy" id="944289"/>
    <lineage>
        <taxon>Eukaryota</taxon>
        <taxon>Fungi</taxon>
        <taxon>Dikarya</taxon>
        <taxon>Basidiomycota</taxon>
        <taxon>Agaricomycotina</taxon>
        <taxon>Agaricomycetes</taxon>
        <taxon>Agaricomycetidae</taxon>
        <taxon>Agaricales</taxon>
        <taxon>Marasmiineae</taxon>
        <taxon>Omphalotaceae</taxon>
        <taxon>Collybiopsis</taxon>
        <taxon>Collybiopsis luxurians</taxon>
    </lineage>
</organism>
<dbReference type="HOGENOM" id="CLU_2004182_0_0_1"/>
<dbReference type="EMBL" id="KN834764">
    <property type="protein sequence ID" value="KIK63324.1"/>
    <property type="molecule type" value="Genomic_DNA"/>
</dbReference>
<dbReference type="Proteomes" id="UP000053593">
    <property type="component" value="Unassembled WGS sequence"/>
</dbReference>
<keyword evidence="3" id="KW-1185">Reference proteome</keyword>
<accession>A0A0D0CKA5</accession>
<keyword evidence="1" id="KW-1133">Transmembrane helix</keyword>
<evidence type="ECO:0000313" key="3">
    <source>
        <dbReference type="Proteomes" id="UP000053593"/>
    </source>
</evidence>
<evidence type="ECO:0000313" key="2">
    <source>
        <dbReference type="EMBL" id="KIK63324.1"/>
    </source>
</evidence>
<feature type="transmembrane region" description="Helical" evidence="1">
    <location>
        <begin position="27"/>
        <end position="47"/>
    </location>
</feature>
<keyword evidence="1" id="KW-0812">Transmembrane</keyword>
<proteinExistence type="predicted"/>
<feature type="transmembrane region" description="Helical" evidence="1">
    <location>
        <begin position="85"/>
        <end position="105"/>
    </location>
</feature>
<protein>
    <submittedName>
        <fullName evidence="2">Unplaced genomic scaffold GYMLUscaffold_16, whole genome shotgun sequence</fullName>
    </submittedName>
</protein>
<sequence>MSFVVGREVLFLFYSLLMYISLFDRALVARACLMPFFFGCICFAFTGYGRCISFCHVPLMFSLCGTMLYCISICINICIHLRLSFLYTSFLFYVLISHVSSIPSIKTTRCNELCFNTCVYLCIV</sequence>